<dbReference type="Pfam" id="PF03167">
    <property type="entry name" value="UDG"/>
    <property type="match status" value="1"/>
</dbReference>
<reference evidence="2 3" key="1">
    <citation type="journal article" date="2014" name="Genome Announc.">
        <title>Draft genome sequences of eight enterohepatic helicobacter species isolated from both laboratory and wild rodents.</title>
        <authorList>
            <person name="Sheh A."/>
            <person name="Shen Z."/>
            <person name="Fox J.G."/>
        </authorList>
    </citation>
    <scope>NUCLEOTIDE SEQUENCE [LARGE SCALE GENOMIC DNA]</scope>
    <source>
        <strain evidence="2 3">MIT 01-6451</strain>
    </source>
</reference>
<dbReference type="InterPro" id="IPR005122">
    <property type="entry name" value="Uracil-DNA_glycosylase-like"/>
</dbReference>
<dbReference type="AlphaFoldDB" id="A0A4U8TUF5"/>
<protein>
    <recommendedName>
        <fullName evidence="1">Uracil-DNA glycosylase-like domain-containing protein</fullName>
    </recommendedName>
</protein>
<dbReference type="Gene3D" id="3.40.470.10">
    <property type="entry name" value="Uracil-DNA glycosylase-like domain"/>
    <property type="match status" value="1"/>
</dbReference>
<keyword evidence="3" id="KW-1185">Reference proteome</keyword>
<sequence length="208" mass="23793">MKTQILKFLQLKQLYGQYACGERYTMPLRCLAPQTPFHNNLEYLIKNCSLCNRIKHCKEPSIGIVNSQASICFISEIPLIDEKGQFVQNKSALMLQNIITRVFMLQLSQVCVLSLVKCDGYNLRIEKSEILSCMGFCLSQLEKITSKVCILLGNQVGEHILGTHLEVGRILWHNNRKFLMTYSLNELVRNPSLKGEAHHHFLLVKGQL</sequence>
<organism evidence="2 3">
    <name type="scientific">Helicobacter japonicus</name>
    <dbReference type="NCBI Taxonomy" id="425400"/>
    <lineage>
        <taxon>Bacteria</taxon>
        <taxon>Pseudomonadati</taxon>
        <taxon>Campylobacterota</taxon>
        <taxon>Epsilonproteobacteria</taxon>
        <taxon>Campylobacterales</taxon>
        <taxon>Helicobacteraceae</taxon>
        <taxon>Helicobacter</taxon>
    </lineage>
</organism>
<dbReference type="SUPFAM" id="SSF52141">
    <property type="entry name" value="Uracil-DNA glycosylase-like"/>
    <property type="match status" value="1"/>
</dbReference>
<feature type="domain" description="Uracil-DNA glycosylase-like" evidence="1">
    <location>
        <begin position="63"/>
        <end position="198"/>
    </location>
</feature>
<gene>
    <name evidence="2" type="ORF">LS65_001560</name>
</gene>
<evidence type="ECO:0000259" key="1">
    <source>
        <dbReference type="Pfam" id="PF03167"/>
    </source>
</evidence>
<dbReference type="EMBL" id="JRMQ02000001">
    <property type="protein sequence ID" value="TLE03515.1"/>
    <property type="molecule type" value="Genomic_DNA"/>
</dbReference>
<name>A0A4U8TUF5_9HELI</name>
<dbReference type="InterPro" id="IPR036895">
    <property type="entry name" value="Uracil-DNA_glycosylase-like_sf"/>
</dbReference>
<dbReference type="OrthoDB" id="5290748at2"/>
<evidence type="ECO:0000313" key="3">
    <source>
        <dbReference type="Proteomes" id="UP000029707"/>
    </source>
</evidence>
<accession>A0A4U8TUF5</accession>
<dbReference type="STRING" id="425400.LS65_03730"/>
<dbReference type="Proteomes" id="UP000029707">
    <property type="component" value="Unassembled WGS sequence"/>
</dbReference>
<comment type="caution">
    <text evidence="2">The sequence shown here is derived from an EMBL/GenBank/DDBJ whole genome shotgun (WGS) entry which is preliminary data.</text>
</comment>
<proteinExistence type="predicted"/>
<evidence type="ECO:0000313" key="2">
    <source>
        <dbReference type="EMBL" id="TLE03515.1"/>
    </source>
</evidence>